<reference evidence="1 2" key="1">
    <citation type="submission" date="2024-02" db="EMBL/GenBank/DDBJ databases">
        <authorList>
            <person name="Vignale AGUSTIN F."/>
            <person name="Sosa J E."/>
            <person name="Modenutti C."/>
        </authorList>
    </citation>
    <scope>NUCLEOTIDE SEQUENCE [LARGE SCALE GENOMIC DNA]</scope>
</reference>
<dbReference type="AlphaFoldDB" id="A0ABC8QYK4"/>
<organism evidence="1 2">
    <name type="scientific">Ilex paraguariensis</name>
    <name type="common">yerba mate</name>
    <dbReference type="NCBI Taxonomy" id="185542"/>
    <lineage>
        <taxon>Eukaryota</taxon>
        <taxon>Viridiplantae</taxon>
        <taxon>Streptophyta</taxon>
        <taxon>Embryophyta</taxon>
        <taxon>Tracheophyta</taxon>
        <taxon>Spermatophyta</taxon>
        <taxon>Magnoliopsida</taxon>
        <taxon>eudicotyledons</taxon>
        <taxon>Gunneridae</taxon>
        <taxon>Pentapetalae</taxon>
        <taxon>asterids</taxon>
        <taxon>campanulids</taxon>
        <taxon>Aquifoliales</taxon>
        <taxon>Aquifoliaceae</taxon>
        <taxon>Ilex</taxon>
    </lineage>
</organism>
<accession>A0ABC8QYK4</accession>
<protein>
    <submittedName>
        <fullName evidence="1">Uncharacterized protein</fullName>
    </submittedName>
</protein>
<evidence type="ECO:0000313" key="2">
    <source>
        <dbReference type="Proteomes" id="UP001642360"/>
    </source>
</evidence>
<sequence length="98" mass="10590">MNGPLQFGAWLRALASRFLQSTTGHKVNEEGKRKEIETLIPMNKGNIGVSIEVDIPLESGSSLKDPRGGFKGPKFVDEMEGVLEECSSQSGLVTDKVA</sequence>
<dbReference type="Proteomes" id="UP001642360">
    <property type="component" value="Unassembled WGS sequence"/>
</dbReference>
<gene>
    <name evidence="1" type="ORF">ILEXP_LOCUS2350</name>
</gene>
<dbReference type="EMBL" id="CAUOFW020000707">
    <property type="protein sequence ID" value="CAK9135403.1"/>
    <property type="molecule type" value="Genomic_DNA"/>
</dbReference>
<proteinExistence type="predicted"/>
<evidence type="ECO:0000313" key="1">
    <source>
        <dbReference type="EMBL" id="CAK9135403.1"/>
    </source>
</evidence>
<keyword evidence="2" id="KW-1185">Reference proteome</keyword>
<name>A0ABC8QYK4_9AQUA</name>
<comment type="caution">
    <text evidence="1">The sequence shown here is derived from an EMBL/GenBank/DDBJ whole genome shotgun (WGS) entry which is preliminary data.</text>
</comment>